<evidence type="ECO:0000256" key="6">
    <source>
        <dbReference type="SAM" id="Phobius"/>
    </source>
</evidence>
<dbReference type="PANTHER" id="PTHR23501">
    <property type="entry name" value="MAJOR FACILITATOR SUPERFAMILY"/>
    <property type="match status" value="1"/>
</dbReference>
<dbReference type="PANTHER" id="PTHR23501:SF109">
    <property type="entry name" value="MAJOR FACILITATOR SUPERFAMILY (MFS) PROFILE DOMAIN-CONTAINING PROTEIN-RELATED"/>
    <property type="match status" value="1"/>
</dbReference>
<evidence type="ECO:0000259" key="7">
    <source>
        <dbReference type="PROSITE" id="PS50850"/>
    </source>
</evidence>
<dbReference type="EMBL" id="ML977317">
    <property type="protein sequence ID" value="KAF2118292.1"/>
    <property type="molecule type" value="Genomic_DNA"/>
</dbReference>
<dbReference type="GO" id="GO:0022857">
    <property type="term" value="F:transmembrane transporter activity"/>
    <property type="evidence" value="ECO:0007669"/>
    <property type="project" value="InterPro"/>
</dbReference>
<feature type="transmembrane region" description="Helical" evidence="6">
    <location>
        <begin position="45"/>
        <end position="64"/>
    </location>
</feature>
<name>A0A6A5ZFN3_9PLEO</name>
<feature type="transmembrane region" description="Helical" evidence="6">
    <location>
        <begin position="168"/>
        <end position="190"/>
    </location>
</feature>
<dbReference type="Gene3D" id="1.20.1250.20">
    <property type="entry name" value="MFS general substrate transporter like domains"/>
    <property type="match status" value="1"/>
</dbReference>
<evidence type="ECO:0000256" key="5">
    <source>
        <dbReference type="ARBA" id="ARBA00023136"/>
    </source>
</evidence>
<feature type="transmembrane region" description="Helical" evidence="6">
    <location>
        <begin position="384"/>
        <end position="403"/>
    </location>
</feature>
<dbReference type="InterPro" id="IPR020846">
    <property type="entry name" value="MFS_dom"/>
</dbReference>
<evidence type="ECO:0000256" key="3">
    <source>
        <dbReference type="ARBA" id="ARBA00022692"/>
    </source>
</evidence>
<sequence length="585" mass="63662">MNRSSNEITIQEEKEAAQAVTVDDVAEAQCFEPSELEPRMNLQTILAFLALASQYNAYVLTLLIPSTTLSYINAELGPNPNYTWITVSWTLCASFVISISGRLSDIFGRRYFMITGACISFIGTIVGATGKSINQMIASGVLFGLGSGFQEMGYACCQEIVPNKYRMWAIGVFDFLGIISQLGPLVAYSFIAKTSIGWRGAYWYMCAFHGFFAIVMAFTYFPPTFHTKHKNDGKTKIQLIKEIDYVGLFLFVAGCVLFLLGINYGGRQYPWSSGHVIGPIVVGALCLISLGFWEVYADLPQPIMPPRLFKKWREVTMIYVVCFVGGMLYYSMNVLWPRQSQLLYTGPDPIVKGLYAEIIPLGSVTSGLLLVFVCSRIGYERWQLVFFMCAETALIGSLSTLGLGDHAQALATLVFLSISVSAPQLMSFAIISLGLGDEYKDDIGCAVGLAGTFRLLGGSVATAIYTAIVNNTFSSSLPGEIERAAPDFSNMTALLKAAALNTAAAYKAVPGITAEITAAAQVAVKLAYIQAFKMTYLSALGFGGAAIVAAFFTKSTDTGMKNNKRIVRLENEKDKSEEDLKVANA</sequence>
<dbReference type="CDD" id="cd06179">
    <property type="entry name" value="MFS_TRI12_like"/>
    <property type="match status" value="1"/>
</dbReference>
<comment type="subcellular location">
    <subcellularLocation>
        <location evidence="1">Membrane</location>
        <topology evidence="1">Multi-pass membrane protein</topology>
    </subcellularLocation>
</comment>
<feature type="transmembrane region" description="Helical" evidence="6">
    <location>
        <begin position="534"/>
        <end position="552"/>
    </location>
</feature>
<gene>
    <name evidence="8" type="ORF">BDV96DRAFT_643545</name>
</gene>
<dbReference type="InterPro" id="IPR036259">
    <property type="entry name" value="MFS_trans_sf"/>
</dbReference>
<dbReference type="OrthoDB" id="4139357at2759"/>
<keyword evidence="2" id="KW-0813">Transport</keyword>
<feature type="transmembrane region" description="Helical" evidence="6">
    <location>
        <begin position="136"/>
        <end position="156"/>
    </location>
</feature>
<keyword evidence="4 6" id="KW-1133">Transmembrane helix</keyword>
<protein>
    <submittedName>
        <fullName evidence="8">Fungal trichothecene efflux pump</fullName>
    </submittedName>
</protein>
<accession>A0A6A5ZFN3</accession>
<organism evidence="8 9">
    <name type="scientific">Lophiotrema nucula</name>
    <dbReference type="NCBI Taxonomy" id="690887"/>
    <lineage>
        <taxon>Eukaryota</taxon>
        <taxon>Fungi</taxon>
        <taxon>Dikarya</taxon>
        <taxon>Ascomycota</taxon>
        <taxon>Pezizomycotina</taxon>
        <taxon>Dothideomycetes</taxon>
        <taxon>Pleosporomycetidae</taxon>
        <taxon>Pleosporales</taxon>
        <taxon>Lophiotremataceae</taxon>
        <taxon>Lophiotrema</taxon>
    </lineage>
</organism>
<dbReference type="SUPFAM" id="SSF103473">
    <property type="entry name" value="MFS general substrate transporter"/>
    <property type="match status" value="1"/>
</dbReference>
<dbReference type="InterPro" id="IPR010573">
    <property type="entry name" value="MFS_Str1/Tri12-like"/>
</dbReference>
<evidence type="ECO:0000313" key="8">
    <source>
        <dbReference type="EMBL" id="KAF2118292.1"/>
    </source>
</evidence>
<evidence type="ECO:0000256" key="4">
    <source>
        <dbReference type="ARBA" id="ARBA00022989"/>
    </source>
</evidence>
<proteinExistence type="predicted"/>
<keyword evidence="9" id="KW-1185">Reference proteome</keyword>
<feature type="transmembrane region" description="Helical" evidence="6">
    <location>
        <begin position="202"/>
        <end position="222"/>
    </location>
</feature>
<reference evidence="8" key="1">
    <citation type="journal article" date="2020" name="Stud. Mycol.">
        <title>101 Dothideomycetes genomes: a test case for predicting lifestyles and emergence of pathogens.</title>
        <authorList>
            <person name="Haridas S."/>
            <person name="Albert R."/>
            <person name="Binder M."/>
            <person name="Bloem J."/>
            <person name="Labutti K."/>
            <person name="Salamov A."/>
            <person name="Andreopoulos B."/>
            <person name="Baker S."/>
            <person name="Barry K."/>
            <person name="Bills G."/>
            <person name="Bluhm B."/>
            <person name="Cannon C."/>
            <person name="Castanera R."/>
            <person name="Culley D."/>
            <person name="Daum C."/>
            <person name="Ezra D."/>
            <person name="Gonzalez J."/>
            <person name="Henrissat B."/>
            <person name="Kuo A."/>
            <person name="Liang C."/>
            <person name="Lipzen A."/>
            <person name="Lutzoni F."/>
            <person name="Magnuson J."/>
            <person name="Mondo S."/>
            <person name="Nolan M."/>
            <person name="Ohm R."/>
            <person name="Pangilinan J."/>
            <person name="Park H.-J."/>
            <person name="Ramirez L."/>
            <person name="Alfaro M."/>
            <person name="Sun H."/>
            <person name="Tritt A."/>
            <person name="Yoshinaga Y."/>
            <person name="Zwiers L.-H."/>
            <person name="Turgeon B."/>
            <person name="Goodwin S."/>
            <person name="Spatafora J."/>
            <person name="Crous P."/>
            <person name="Grigoriev I."/>
        </authorList>
    </citation>
    <scope>NUCLEOTIDE SEQUENCE</scope>
    <source>
        <strain evidence="8">CBS 627.86</strain>
    </source>
</reference>
<dbReference type="Proteomes" id="UP000799770">
    <property type="component" value="Unassembled WGS sequence"/>
</dbReference>
<evidence type="ECO:0000256" key="1">
    <source>
        <dbReference type="ARBA" id="ARBA00004141"/>
    </source>
</evidence>
<feature type="transmembrane region" description="Helical" evidence="6">
    <location>
        <begin position="84"/>
        <end position="104"/>
    </location>
</feature>
<dbReference type="InterPro" id="IPR053791">
    <property type="entry name" value="MFS_Tri12-like"/>
</dbReference>
<dbReference type="PROSITE" id="PS00216">
    <property type="entry name" value="SUGAR_TRANSPORT_1"/>
    <property type="match status" value="1"/>
</dbReference>
<feature type="transmembrane region" description="Helical" evidence="6">
    <location>
        <begin position="317"/>
        <end position="334"/>
    </location>
</feature>
<keyword evidence="5 6" id="KW-0472">Membrane</keyword>
<dbReference type="Pfam" id="PF06609">
    <property type="entry name" value="TRI12"/>
    <property type="match status" value="1"/>
</dbReference>
<evidence type="ECO:0000256" key="2">
    <source>
        <dbReference type="ARBA" id="ARBA00022448"/>
    </source>
</evidence>
<dbReference type="PROSITE" id="PS50850">
    <property type="entry name" value="MFS"/>
    <property type="match status" value="1"/>
</dbReference>
<feature type="transmembrane region" description="Helical" evidence="6">
    <location>
        <begin position="409"/>
        <end position="431"/>
    </location>
</feature>
<feature type="transmembrane region" description="Helical" evidence="6">
    <location>
        <begin position="111"/>
        <end position="130"/>
    </location>
</feature>
<dbReference type="AlphaFoldDB" id="A0A6A5ZFN3"/>
<dbReference type="InterPro" id="IPR005829">
    <property type="entry name" value="Sugar_transporter_CS"/>
</dbReference>
<feature type="transmembrane region" description="Helical" evidence="6">
    <location>
        <begin position="243"/>
        <end position="264"/>
    </location>
</feature>
<evidence type="ECO:0000313" key="9">
    <source>
        <dbReference type="Proteomes" id="UP000799770"/>
    </source>
</evidence>
<feature type="transmembrane region" description="Helical" evidence="6">
    <location>
        <begin position="276"/>
        <end position="296"/>
    </location>
</feature>
<keyword evidence="3 6" id="KW-0812">Transmembrane</keyword>
<feature type="transmembrane region" description="Helical" evidence="6">
    <location>
        <begin position="443"/>
        <end position="468"/>
    </location>
</feature>
<feature type="domain" description="Major facilitator superfamily (MFS) profile" evidence="7">
    <location>
        <begin position="45"/>
        <end position="510"/>
    </location>
</feature>
<feature type="transmembrane region" description="Helical" evidence="6">
    <location>
        <begin position="354"/>
        <end position="372"/>
    </location>
</feature>
<dbReference type="GO" id="GO:0005886">
    <property type="term" value="C:plasma membrane"/>
    <property type="evidence" value="ECO:0007669"/>
    <property type="project" value="TreeGrafter"/>
</dbReference>